<dbReference type="GO" id="GO:0008235">
    <property type="term" value="F:metalloexopeptidase activity"/>
    <property type="evidence" value="ECO:0007669"/>
    <property type="project" value="InterPro"/>
</dbReference>
<proteinExistence type="predicted"/>
<keyword evidence="1 13" id="KW-0031">Aminopeptidase</keyword>
<feature type="domain" description="Peptidase C-terminal archaeal/bacterial" evidence="11">
    <location>
        <begin position="472"/>
        <end position="519"/>
    </location>
</feature>
<dbReference type="PATRIC" id="fig|52.7.peg.3986"/>
<feature type="compositionally biased region" description="Low complexity" evidence="9">
    <location>
        <begin position="24"/>
        <end position="37"/>
    </location>
</feature>
<evidence type="ECO:0000256" key="10">
    <source>
        <dbReference type="SAM" id="SignalP"/>
    </source>
</evidence>
<gene>
    <name evidence="13" type="ORF">CMC5_036190</name>
</gene>
<evidence type="ECO:0000256" key="8">
    <source>
        <dbReference type="PIRSR" id="PIRSR036685-2"/>
    </source>
</evidence>
<dbReference type="GO" id="GO:0006508">
    <property type="term" value="P:proteolysis"/>
    <property type="evidence" value="ECO:0007669"/>
    <property type="project" value="UniProtKB-KW"/>
</dbReference>
<evidence type="ECO:0000256" key="1">
    <source>
        <dbReference type="ARBA" id="ARBA00022438"/>
    </source>
</evidence>
<keyword evidence="4 10" id="KW-0732">Signal</keyword>
<dbReference type="GO" id="GO:0046872">
    <property type="term" value="F:metal ion binding"/>
    <property type="evidence" value="ECO:0007669"/>
    <property type="project" value="UniProtKB-KW"/>
</dbReference>
<dbReference type="EC" id="3.4.11.-" evidence="13"/>
<feature type="binding site" evidence="7">
    <location>
        <position position="324"/>
    </location>
    <ligand>
        <name>Zn(2+)</name>
        <dbReference type="ChEBI" id="CHEBI:29105"/>
        <label>1</label>
    </ligand>
</feature>
<sequence>MKNLATVIALGTCLGACAPLATSDTNDISDTSDTSDTPDLPADEAVLDDPAGPDAGGTWITIGTDAIEVIHEAMARGEITGELETYDTNAEATVLRVSEEQIPAITRVMHDELHRCGGYVAHDSFTQATRALRAPLRRETPQSALVSYTINNAATVNTLLAAVEEPRIRSTISTLSSYTTRYYTSQSGVNAASWLRDTWQGFTAGRSDASVALRQHSGYPQPSVILTIEGAQTPGEVIVLGAHLDSTTFASSPTAAAPGADDDASGIATLTEVARVILQSGYRPARTVKFIGYAAEEVGLRGSGDIAAQHLSAGINVIGVLQLDMTNYKGSAQDIALVTDNTNAAQNQFLRDLITRYTNYTTVNTTCGYGCSDHASWHSRGFVVSLPFESRVSDGNPHIHTSADTLAQSGGNANHALKFAKLAAAYVAELAKGSTGSTNPDPEPSGPITQTFTGTVGQNQNVYHGPFAGQPGTSFTASLTGTGDADLYVRFGAQPTTSTYQCRPYLNGSNESCALQFPAGNSPAYVMVRGYTSATYTLTVTYQP</sequence>
<feature type="chain" id="PRO_5005459370" evidence="10">
    <location>
        <begin position="19"/>
        <end position="544"/>
    </location>
</feature>
<evidence type="ECO:0000256" key="3">
    <source>
        <dbReference type="ARBA" id="ARBA00022723"/>
    </source>
</evidence>
<dbReference type="Pfam" id="PF04389">
    <property type="entry name" value="Peptidase_M28"/>
    <property type="match status" value="1"/>
</dbReference>
<dbReference type="STRING" id="52.CMC5_036190"/>
<dbReference type="InterPro" id="IPR007484">
    <property type="entry name" value="Peptidase_M28"/>
</dbReference>
<evidence type="ECO:0000256" key="6">
    <source>
        <dbReference type="ARBA" id="ARBA00022833"/>
    </source>
</evidence>
<dbReference type="PANTHER" id="PTHR12147">
    <property type="entry name" value="METALLOPEPTIDASE M28 FAMILY MEMBER"/>
    <property type="match status" value="1"/>
</dbReference>
<keyword evidence="14" id="KW-1185">Reference proteome</keyword>
<dbReference type="InterPro" id="IPR045175">
    <property type="entry name" value="M28_fam"/>
</dbReference>
<evidence type="ECO:0000256" key="2">
    <source>
        <dbReference type="ARBA" id="ARBA00022670"/>
    </source>
</evidence>
<feature type="binding site" evidence="7">
    <location>
        <position position="243"/>
    </location>
    <ligand>
        <name>Zn(2+)</name>
        <dbReference type="ChEBI" id="CHEBI:29105"/>
        <label>1</label>
    </ligand>
</feature>
<feature type="domain" description="Peptidase M28" evidence="12">
    <location>
        <begin position="224"/>
        <end position="417"/>
    </location>
</feature>
<dbReference type="EMBL" id="CP012159">
    <property type="protein sequence ID" value="AKT39472.1"/>
    <property type="molecule type" value="Genomic_DNA"/>
</dbReference>
<dbReference type="RefSeq" id="WP_245678496.1">
    <property type="nucleotide sequence ID" value="NZ_CP012159.1"/>
</dbReference>
<evidence type="ECO:0000313" key="13">
    <source>
        <dbReference type="EMBL" id="AKT39472.1"/>
    </source>
</evidence>
<dbReference type="Proteomes" id="UP000067626">
    <property type="component" value="Chromosome"/>
</dbReference>
<reference evidence="13 14" key="1">
    <citation type="submission" date="2015-07" db="EMBL/GenBank/DDBJ databases">
        <title>Genome analysis of myxobacterium Chondromyces crocatus Cm c5 reveals a high potential for natural compound synthesis and the genetic basis for the loss of fruiting body formation.</title>
        <authorList>
            <person name="Zaburannyi N."/>
            <person name="Bunk B."/>
            <person name="Maier J."/>
            <person name="Overmann J."/>
            <person name="Mueller R."/>
        </authorList>
    </citation>
    <scope>NUCLEOTIDE SEQUENCE [LARGE SCALE GENOMIC DNA]</scope>
    <source>
        <strain evidence="13 14">Cm c5</strain>
    </source>
</reference>
<keyword evidence="3 7" id="KW-0479">Metal-binding</keyword>
<feature type="binding site" evidence="7">
    <location>
        <position position="297"/>
    </location>
    <ligand>
        <name>Zn(2+)</name>
        <dbReference type="ChEBI" id="CHEBI:29105"/>
        <label>2</label>
        <note>catalytic</note>
    </ligand>
</feature>
<feature type="binding site" evidence="7">
    <location>
        <position position="262"/>
    </location>
    <ligand>
        <name>Zn(2+)</name>
        <dbReference type="ChEBI" id="CHEBI:29105"/>
        <label>1</label>
    </ligand>
</feature>
<feature type="disulfide bond" evidence="8">
    <location>
        <begin position="367"/>
        <end position="371"/>
    </location>
</feature>
<evidence type="ECO:0000256" key="5">
    <source>
        <dbReference type="ARBA" id="ARBA00022801"/>
    </source>
</evidence>
<dbReference type="GO" id="GO:0004177">
    <property type="term" value="F:aminopeptidase activity"/>
    <property type="evidence" value="ECO:0007669"/>
    <property type="project" value="UniProtKB-KW"/>
</dbReference>
<dbReference type="PIRSF" id="PIRSF036685">
    <property type="entry name" value="BacLeuNPeptidase"/>
    <property type="match status" value="1"/>
</dbReference>
<protein>
    <submittedName>
        <fullName evidence="13">Aminopeptidase</fullName>
        <ecNumber evidence="13">3.4.11.-</ecNumber>
    </submittedName>
</protein>
<dbReference type="AlphaFoldDB" id="A0A0K1EFJ8"/>
<evidence type="ECO:0000313" key="14">
    <source>
        <dbReference type="Proteomes" id="UP000067626"/>
    </source>
</evidence>
<accession>A0A0K1EFJ8</accession>
<evidence type="ECO:0000256" key="7">
    <source>
        <dbReference type="PIRSR" id="PIRSR036685-1"/>
    </source>
</evidence>
<dbReference type="Gene3D" id="2.60.120.380">
    <property type="match status" value="1"/>
</dbReference>
<evidence type="ECO:0000256" key="9">
    <source>
        <dbReference type="SAM" id="MobiDB-lite"/>
    </source>
</evidence>
<keyword evidence="5 13" id="KW-0378">Hydrolase</keyword>
<feature type="binding site" evidence="7">
    <location>
        <position position="400"/>
    </location>
    <ligand>
        <name>Zn(2+)</name>
        <dbReference type="ChEBI" id="CHEBI:29105"/>
        <label>2</label>
        <note>catalytic</note>
    </ligand>
</feature>
<dbReference type="InterPro" id="IPR012189">
    <property type="entry name" value="Pept_M28E_Ap1"/>
</dbReference>
<keyword evidence="2" id="KW-0645">Protease</keyword>
<evidence type="ECO:0000256" key="4">
    <source>
        <dbReference type="ARBA" id="ARBA00022729"/>
    </source>
</evidence>
<dbReference type="SUPFAM" id="SSF53187">
    <property type="entry name" value="Zn-dependent exopeptidases"/>
    <property type="match status" value="1"/>
</dbReference>
<evidence type="ECO:0000259" key="12">
    <source>
        <dbReference type="Pfam" id="PF04389"/>
    </source>
</evidence>
<evidence type="ECO:0000259" key="11">
    <source>
        <dbReference type="Pfam" id="PF04151"/>
    </source>
</evidence>
<organism evidence="13 14">
    <name type="scientific">Chondromyces crocatus</name>
    <dbReference type="NCBI Taxonomy" id="52"/>
    <lineage>
        <taxon>Bacteria</taxon>
        <taxon>Pseudomonadati</taxon>
        <taxon>Myxococcota</taxon>
        <taxon>Polyangia</taxon>
        <taxon>Polyangiales</taxon>
        <taxon>Polyangiaceae</taxon>
        <taxon>Chondromyces</taxon>
    </lineage>
</organism>
<keyword evidence="6 7" id="KW-0862">Zinc</keyword>
<dbReference type="KEGG" id="ccro:CMC5_036190"/>
<name>A0A0K1EFJ8_CHOCO</name>
<feature type="region of interest" description="Disordered" evidence="9">
    <location>
        <begin position="24"/>
        <end position="54"/>
    </location>
</feature>
<keyword evidence="8" id="KW-1015">Disulfide bond</keyword>
<dbReference type="Gene3D" id="3.40.630.10">
    <property type="entry name" value="Zn peptidases"/>
    <property type="match status" value="1"/>
</dbReference>
<dbReference type="InterPro" id="IPR007280">
    <property type="entry name" value="Peptidase_C_arc/bac"/>
</dbReference>
<dbReference type="Pfam" id="PF04151">
    <property type="entry name" value="PPC"/>
    <property type="match status" value="1"/>
</dbReference>
<dbReference type="PANTHER" id="PTHR12147:SF56">
    <property type="entry name" value="AMINOPEPTIDASE YDR415C-RELATED"/>
    <property type="match status" value="1"/>
</dbReference>
<comment type="cofactor">
    <cofactor evidence="7">
        <name>Zn(2+)</name>
        <dbReference type="ChEBI" id="CHEBI:29105"/>
    </cofactor>
    <text evidence="7">Binds 2 Zn(2+) ions per subunit.</text>
</comment>
<feature type="signal peptide" evidence="10">
    <location>
        <begin position="1"/>
        <end position="18"/>
    </location>
</feature>